<gene>
    <name evidence="2" type="ORF">JC965_26690</name>
    <name evidence="1" type="ORF">VCX44_17765</name>
</gene>
<reference evidence="2" key="1">
    <citation type="submission" date="2021-01" db="EMBL/GenBank/DDBJ databases">
        <title>GES Beta-lactamases isolated from hospital effluents in Brazil.</title>
        <authorList>
            <person name="Conte D."/>
            <person name="Mesa D."/>
            <person name="Palmeiro J.K."/>
            <person name="Dalla-Costa L.M."/>
        </authorList>
    </citation>
    <scope>NUCLEOTIDE SEQUENCE [LARGE SCALE GENOMIC DNA]</scope>
    <source>
        <strain evidence="2">Aero21</strain>
        <plasmid evidence="2">p1</plasmid>
    </source>
</reference>
<proteinExistence type="predicted"/>
<reference evidence="1 3" key="2">
    <citation type="submission" date="2023-12" db="EMBL/GenBank/DDBJ databases">
        <title>Characterization of antibiotic resistance in Aeromonas spp. in hospital effluent.</title>
        <authorList>
            <person name="Negoseki B.R.S."/>
            <person name="Krul D."/>
            <person name="Siqueira A.C."/>
            <person name="Almeida M."/>
            <person name="Mesa D."/>
            <person name="Conte D."/>
            <person name="Dalla-Costa L.M."/>
        </authorList>
    </citation>
    <scope>NUCLEOTIDE SEQUENCE [LARGE SCALE GENOMIC DNA]</scope>
    <source>
        <strain evidence="1 3">36v</strain>
    </source>
</reference>
<keyword evidence="3" id="KW-1185">Reference proteome</keyword>
<geneLocation type="plasmid" evidence="2">
    <name>p1</name>
</geneLocation>
<name>A0A7U0QRW3_AERCA</name>
<dbReference type="EMBL" id="CP068231">
    <property type="protein sequence ID" value="QQX12713.1"/>
    <property type="molecule type" value="Genomic_DNA"/>
</dbReference>
<evidence type="ECO:0000313" key="3">
    <source>
        <dbReference type="Proteomes" id="UP001304847"/>
    </source>
</evidence>
<organism evidence="2">
    <name type="scientific">Aeromonas caviae</name>
    <name type="common">Aeromonas punctata</name>
    <dbReference type="NCBI Taxonomy" id="648"/>
    <lineage>
        <taxon>Bacteria</taxon>
        <taxon>Pseudomonadati</taxon>
        <taxon>Pseudomonadota</taxon>
        <taxon>Gammaproteobacteria</taxon>
        <taxon>Aeromonadales</taxon>
        <taxon>Aeromonadaceae</taxon>
        <taxon>Aeromonas</taxon>
    </lineage>
</organism>
<accession>A0A7U0QRW3</accession>
<dbReference type="Proteomes" id="UP001304847">
    <property type="component" value="Unassembled WGS sequence"/>
</dbReference>
<keyword evidence="2" id="KW-0614">Plasmid</keyword>
<evidence type="ECO:0000313" key="1">
    <source>
        <dbReference type="EMBL" id="MEA9437600.1"/>
    </source>
</evidence>
<dbReference type="EMBL" id="JAYGOJ010000120">
    <property type="protein sequence ID" value="MEA9437600.1"/>
    <property type="molecule type" value="Genomic_DNA"/>
</dbReference>
<dbReference type="RefSeq" id="WP_162540838.1">
    <property type="nucleotide sequence ID" value="NZ_JAYGOJ010000120.1"/>
</dbReference>
<sequence length="113" mass="12908">MSKKYLMVFLLLLLMGWDMSLRAGMEEAEQAKKRLALIWPDYTVMEESEEDFIVALAHKCELYHVPQVRKSVEDCLRRAANDPTTKIPRSIDRESAPALFEALLVEAGVPPNM</sequence>
<dbReference type="AlphaFoldDB" id="A0A7U0QRW3"/>
<protein>
    <submittedName>
        <fullName evidence="2">Uncharacterized protein</fullName>
    </submittedName>
</protein>
<evidence type="ECO:0000313" key="2">
    <source>
        <dbReference type="EMBL" id="QQX12713.1"/>
    </source>
</evidence>